<evidence type="ECO:0000256" key="4">
    <source>
        <dbReference type="ARBA" id="ARBA00022481"/>
    </source>
</evidence>
<dbReference type="InterPro" id="IPR045584">
    <property type="entry name" value="Pilin-like"/>
</dbReference>
<keyword evidence="6 11" id="KW-0812">Transmembrane</keyword>
<accession>A0ABT6XIW2</accession>
<evidence type="ECO:0000256" key="8">
    <source>
        <dbReference type="ARBA" id="ARBA00023136"/>
    </source>
</evidence>
<dbReference type="Pfam" id="PF12019">
    <property type="entry name" value="GspH"/>
    <property type="match status" value="1"/>
</dbReference>
<evidence type="ECO:0000313" key="14">
    <source>
        <dbReference type="Proteomes" id="UP001321580"/>
    </source>
</evidence>
<evidence type="ECO:0000256" key="7">
    <source>
        <dbReference type="ARBA" id="ARBA00022989"/>
    </source>
</evidence>
<evidence type="ECO:0000313" key="13">
    <source>
        <dbReference type="EMBL" id="MDI9239898.1"/>
    </source>
</evidence>
<evidence type="ECO:0000256" key="10">
    <source>
        <dbReference type="ARBA" id="ARBA00030775"/>
    </source>
</evidence>
<keyword evidence="8 11" id="KW-0472">Membrane</keyword>
<organism evidence="13 14">
    <name type="scientific">Lysobacter stagni</name>
    <dbReference type="NCBI Taxonomy" id="3045172"/>
    <lineage>
        <taxon>Bacteria</taxon>
        <taxon>Pseudomonadati</taxon>
        <taxon>Pseudomonadota</taxon>
        <taxon>Gammaproteobacteria</taxon>
        <taxon>Lysobacterales</taxon>
        <taxon>Lysobacteraceae</taxon>
        <taxon>Lysobacter</taxon>
    </lineage>
</organism>
<dbReference type="Proteomes" id="UP001321580">
    <property type="component" value="Unassembled WGS sequence"/>
</dbReference>
<protein>
    <recommendedName>
        <fullName evidence="2">Type II secretion system protein H</fullName>
    </recommendedName>
    <alternativeName>
        <fullName evidence="10">General secretion pathway protein H</fullName>
    </alternativeName>
</protein>
<dbReference type="SUPFAM" id="SSF54523">
    <property type="entry name" value="Pili subunits"/>
    <property type="match status" value="1"/>
</dbReference>
<evidence type="ECO:0000259" key="12">
    <source>
        <dbReference type="Pfam" id="PF12019"/>
    </source>
</evidence>
<feature type="domain" description="General secretion pathway GspH" evidence="12">
    <location>
        <begin position="91"/>
        <end position="212"/>
    </location>
</feature>
<keyword evidence="3" id="KW-1003">Cell membrane</keyword>
<evidence type="ECO:0000256" key="9">
    <source>
        <dbReference type="ARBA" id="ARBA00025772"/>
    </source>
</evidence>
<dbReference type="NCBIfam" id="TIGR02532">
    <property type="entry name" value="IV_pilin_GFxxxE"/>
    <property type="match status" value="1"/>
</dbReference>
<evidence type="ECO:0000256" key="1">
    <source>
        <dbReference type="ARBA" id="ARBA00004377"/>
    </source>
</evidence>
<keyword evidence="4" id="KW-0488">Methylation</keyword>
<comment type="caution">
    <text evidence="13">The sequence shown here is derived from an EMBL/GenBank/DDBJ whole genome shotgun (WGS) entry which is preliminary data.</text>
</comment>
<name>A0ABT6XIW2_9GAMM</name>
<sequence>MTYQSTNHTVLERTVPEGMPNETRVQQSRIGSQTPMIGDRYRWKTDPFASGRARGVTFVELMVVLVVLAILMGMAVPSFEIVRNSSRLAAQTNELVTAVQLARSEAVTRRQWVSVCRSDDGTTCAAAATSWDGWMVFVDTNRDGARQNAEDRLRVGEVRAPVSVLASNSLMNNLVTFRPDGFARNGSALLNATISVCIPTTKPSDNRRLLTIASGSRVAVEAANGNGTCVAP</sequence>
<evidence type="ECO:0000256" key="2">
    <source>
        <dbReference type="ARBA" id="ARBA00021549"/>
    </source>
</evidence>
<evidence type="ECO:0000256" key="5">
    <source>
        <dbReference type="ARBA" id="ARBA00022519"/>
    </source>
</evidence>
<keyword evidence="7 11" id="KW-1133">Transmembrane helix</keyword>
<keyword evidence="5" id="KW-0997">Cell inner membrane</keyword>
<keyword evidence="14" id="KW-1185">Reference proteome</keyword>
<dbReference type="InterPro" id="IPR022346">
    <property type="entry name" value="T2SS_GspH"/>
</dbReference>
<dbReference type="InterPro" id="IPR012902">
    <property type="entry name" value="N_methyl_site"/>
</dbReference>
<dbReference type="Gene3D" id="3.55.40.10">
    <property type="entry name" value="minor pseudopilin epsh domain"/>
    <property type="match status" value="1"/>
</dbReference>
<dbReference type="Pfam" id="PF07963">
    <property type="entry name" value="N_methyl"/>
    <property type="match status" value="1"/>
</dbReference>
<gene>
    <name evidence="13" type="ORF">QLQ15_13380</name>
</gene>
<dbReference type="RefSeq" id="WP_283213261.1">
    <property type="nucleotide sequence ID" value="NZ_JASGBI010000001.1"/>
</dbReference>
<dbReference type="EMBL" id="JASGBI010000001">
    <property type="protein sequence ID" value="MDI9239898.1"/>
    <property type="molecule type" value="Genomic_DNA"/>
</dbReference>
<comment type="subcellular location">
    <subcellularLocation>
        <location evidence="1">Cell inner membrane</location>
        <topology evidence="1">Single-pass membrane protein</topology>
    </subcellularLocation>
</comment>
<feature type="transmembrane region" description="Helical" evidence="11">
    <location>
        <begin position="58"/>
        <end position="79"/>
    </location>
</feature>
<evidence type="ECO:0000256" key="11">
    <source>
        <dbReference type="SAM" id="Phobius"/>
    </source>
</evidence>
<evidence type="ECO:0000256" key="6">
    <source>
        <dbReference type="ARBA" id="ARBA00022692"/>
    </source>
</evidence>
<proteinExistence type="inferred from homology"/>
<reference evidence="13 14" key="1">
    <citation type="submission" date="2023-05" db="EMBL/GenBank/DDBJ databases">
        <title>Lysobacter sp. strain LF1 Genome sequencing and assembly.</title>
        <authorList>
            <person name="Jung Y."/>
        </authorList>
    </citation>
    <scope>NUCLEOTIDE SEQUENCE [LARGE SCALE GENOMIC DNA]</scope>
    <source>
        <strain evidence="13 14">LF1</strain>
    </source>
</reference>
<evidence type="ECO:0000256" key="3">
    <source>
        <dbReference type="ARBA" id="ARBA00022475"/>
    </source>
</evidence>
<comment type="similarity">
    <text evidence="9">Belongs to the GSP H family.</text>
</comment>